<dbReference type="AlphaFoldDB" id="A0A0F8XTY0"/>
<dbReference type="Gene3D" id="3.40.1380.20">
    <property type="entry name" value="Pyruvate kinase, C-terminal domain"/>
    <property type="match status" value="1"/>
</dbReference>
<evidence type="ECO:0000259" key="1">
    <source>
        <dbReference type="Pfam" id="PF02887"/>
    </source>
</evidence>
<dbReference type="InterPro" id="IPR036918">
    <property type="entry name" value="Pyrv_Knase_C_sf"/>
</dbReference>
<comment type="caution">
    <text evidence="2">The sequence shown here is derived from an EMBL/GenBank/DDBJ whole genome shotgun (WGS) entry which is preliminary data.</text>
</comment>
<name>A0A0F8XTY0_9ZZZZ</name>
<sequence length="132" mass="14041">MSTLDKTAPVGLCGKFKIKSLVFEKPGPQNTDATLTAVGRRAKELGIRQVVVASTHGKTALRAAELLDDAKVVAVSICAGFDDKGWTMSPDERKQLEEAGITVLTGTHTLGDDVSEAFGAIAPNRVVRETLY</sequence>
<feature type="non-terminal residue" evidence="2">
    <location>
        <position position="132"/>
    </location>
</feature>
<reference evidence="2" key="1">
    <citation type="journal article" date="2015" name="Nature">
        <title>Complex archaea that bridge the gap between prokaryotes and eukaryotes.</title>
        <authorList>
            <person name="Spang A."/>
            <person name="Saw J.H."/>
            <person name="Jorgensen S.L."/>
            <person name="Zaremba-Niedzwiedzka K."/>
            <person name="Martijn J."/>
            <person name="Lind A.E."/>
            <person name="van Eijk R."/>
            <person name="Schleper C."/>
            <person name="Guy L."/>
            <person name="Ettema T.J."/>
        </authorList>
    </citation>
    <scope>NUCLEOTIDE SEQUENCE</scope>
</reference>
<dbReference type="EMBL" id="LAZR01057285">
    <property type="protein sequence ID" value="KKK72373.1"/>
    <property type="molecule type" value="Genomic_DNA"/>
</dbReference>
<evidence type="ECO:0000313" key="2">
    <source>
        <dbReference type="EMBL" id="KKK72373.1"/>
    </source>
</evidence>
<dbReference type="Pfam" id="PF02887">
    <property type="entry name" value="PK_C"/>
    <property type="match status" value="1"/>
</dbReference>
<protein>
    <recommendedName>
        <fullName evidence="1">Pyruvate kinase C-terminal domain-containing protein</fullName>
    </recommendedName>
</protein>
<dbReference type="SUPFAM" id="SSF52935">
    <property type="entry name" value="PK C-terminal domain-like"/>
    <property type="match status" value="1"/>
</dbReference>
<proteinExistence type="predicted"/>
<feature type="domain" description="Pyruvate kinase C-terminal" evidence="1">
    <location>
        <begin position="32"/>
        <end position="108"/>
    </location>
</feature>
<dbReference type="InterPro" id="IPR015795">
    <property type="entry name" value="Pyrv_Knase_C"/>
</dbReference>
<accession>A0A0F8XTY0</accession>
<gene>
    <name evidence="2" type="ORF">LCGC14_2904510</name>
</gene>
<organism evidence="2">
    <name type="scientific">marine sediment metagenome</name>
    <dbReference type="NCBI Taxonomy" id="412755"/>
    <lineage>
        <taxon>unclassified sequences</taxon>
        <taxon>metagenomes</taxon>
        <taxon>ecological metagenomes</taxon>
    </lineage>
</organism>